<sequence length="126" mass="13583">MLKAPRFVMIVMCLLTGVWLVLSASIQASSYGVMSHQGATMSESFHSTHGTASVSSMSDKYSSLGAEGHADSKHYLDCVDHCALVALPSPVMLFATAIIAWPPLSLTQQWRNNVSEPVTPPPRLSH</sequence>
<protein>
    <recommendedName>
        <fullName evidence="3">DUF2946 domain-containing protein</fullName>
    </recommendedName>
</protein>
<evidence type="ECO:0000313" key="1">
    <source>
        <dbReference type="EMBL" id="RNF50573.1"/>
    </source>
</evidence>
<dbReference type="RefSeq" id="WP_123095859.1">
    <property type="nucleotide sequence ID" value="NZ_RIZG01000005.1"/>
</dbReference>
<name>A0A3M8Q3A6_9GAMM</name>
<evidence type="ECO:0008006" key="3">
    <source>
        <dbReference type="Google" id="ProtNLM"/>
    </source>
</evidence>
<dbReference type="AlphaFoldDB" id="A0A3M8Q3A6"/>
<comment type="caution">
    <text evidence="1">The sequence shown here is derived from an EMBL/GenBank/DDBJ whole genome shotgun (WGS) entry which is preliminary data.</text>
</comment>
<dbReference type="EMBL" id="RIZG01000005">
    <property type="protein sequence ID" value="RNF50573.1"/>
    <property type="molecule type" value="Genomic_DNA"/>
</dbReference>
<accession>A0A3M8Q3A6</accession>
<reference evidence="1 2" key="1">
    <citation type="journal article" date="2012" name="Int. J. Syst. Evol. Microbiol.">
        <title>Marinomonas hwangdonensis sp. nov., isolated from seawater.</title>
        <authorList>
            <person name="Jung Y.T."/>
            <person name="Oh T.K."/>
            <person name="Yoon J.H."/>
        </authorList>
    </citation>
    <scope>NUCLEOTIDE SEQUENCE [LARGE SCALE GENOMIC DNA]</scope>
    <source>
        <strain evidence="1 2">HDW-15</strain>
    </source>
</reference>
<dbReference type="Proteomes" id="UP000280507">
    <property type="component" value="Unassembled WGS sequence"/>
</dbReference>
<dbReference type="OrthoDB" id="6105169at2"/>
<gene>
    <name evidence="1" type="ORF">EBI00_10415</name>
</gene>
<organism evidence="1 2">
    <name type="scientific">Marinomonas hwangdonensis</name>
    <dbReference type="NCBI Taxonomy" id="1053647"/>
    <lineage>
        <taxon>Bacteria</taxon>
        <taxon>Pseudomonadati</taxon>
        <taxon>Pseudomonadota</taxon>
        <taxon>Gammaproteobacteria</taxon>
        <taxon>Oceanospirillales</taxon>
        <taxon>Oceanospirillaceae</taxon>
        <taxon>Marinomonas</taxon>
    </lineage>
</organism>
<keyword evidence="2" id="KW-1185">Reference proteome</keyword>
<evidence type="ECO:0000313" key="2">
    <source>
        <dbReference type="Proteomes" id="UP000280507"/>
    </source>
</evidence>
<proteinExistence type="predicted"/>